<dbReference type="SUPFAM" id="SSF52833">
    <property type="entry name" value="Thioredoxin-like"/>
    <property type="match status" value="1"/>
</dbReference>
<dbReference type="InterPro" id="IPR039022">
    <property type="entry name" value="KaiB-like"/>
</dbReference>
<dbReference type="Proteomes" id="UP000198771">
    <property type="component" value="Unassembled WGS sequence"/>
</dbReference>
<dbReference type="STRING" id="617002.SAMN05660653_02236"/>
<gene>
    <name evidence="3" type="ORF">SAMN05660653_02236</name>
</gene>
<keyword evidence="4" id="KW-1185">Reference proteome</keyword>
<evidence type="ECO:0000313" key="4">
    <source>
        <dbReference type="Proteomes" id="UP000198771"/>
    </source>
</evidence>
<dbReference type="PANTHER" id="PTHR41709">
    <property type="entry name" value="KAIB-LIKE PROTEIN 1"/>
    <property type="match status" value="1"/>
</dbReference>
<dbReference type="EMBL" id="FMXO01000012">
    <property type="protein sequence ID" value="SDB45771.1"/>
    <property type="molecule type" value="Genomic_DNA"/>
</dbReference>
<dbReference type="RefSeq" id="WP_092121532.1">
    <property type="nucleotide sequence ID" value="NZ_FMXO01000012.1"/>
</dbReference>
<accession>A0A1G6DKZ3</accession>
<protein>
    <submittedName>
        <fullName evidence="3">KaiB domain-containing protein</fullName>
    </submittedName>
</protein>
<dbReference type="Pfam" id="PF07689">
    <property type="entry name" value="KaiB"/>
    <property type="match status" value="1"/>
</dbReference>
<dbReference type="InterPro" id="IPR011649">
    <property type="entry name" value="KaiB_domain"/>
</dbReference>
<dbReference type="InterPro" id="IPR036249">
    <property type="entry name" value="Thioredoxin-like_sf"/>
</dbReference>
<evidence type="ECO:0000259" key="2">
    <source>
        <dbReference type="SMART" id="SM01248"/>
    </source>
</evidence>
<evidence type="ECO:0000313" key="3">
    <source>
        <dbReference type="EMBL" id="SDB45771.1"/>
    </source>
</evidence>
<feature type="compositionally biased region" description="Basic and acidic residues" evidence="1">
    <location>
        <begin position="10"/>
        <end position="21"/>
    </location>
</feature>
<dbReference type="PANTHER" id="PTHR41709:SF2">
    <property type="entry name" value="CIRCADIAN CLOCK PROTEIN KAIB2"/>
    <property type="match status" value="1"/>
</dbReference>
<proteinExistence type="predicted"/>
<sequence length="125" mass="13602">MLATNNKQMLKSDHAKPTRRPMDGILATLSNPGHFSDTKKTCHFTLFITGNGKNSQIASKNLAKLCAGELAGVCTMEIVDILEDFASAVNHNILVTPTLLVTTLHKTTMITGKLSNLRKIRAALR</sequence>
<dbReference type="AlphaFoldDB" id="A0A1G6DKZ3"/>
<dbReference type="OrthoDB" id="5458519at2"/>
<dbReference type="GO" id="GO:0048511">
    <property type="term" value="P:rhythmic process"/>
    <property type="evidence" value="ECO:0007669"/>
    <property type="project" value="InterPro"/>
</dbReference>
<evidence type="ECO:0000256" key="1">
    <source>
        <dbReference type="SAM" id="MobiDB-lite"/>
    </source>
</evidence>
<dbReference type="SMART" id="SM01248">
    <property type="entry name" value="KaiB"/>
    <property type="match status" value="1"/>
</dbReference>
<feature type="region of interest" description="Disordered" evidence="1">
    <location>
        <begin position="1"/>
        <end position="21"/>
    </location>
</feature>
<feature type="domain" description="KaiB" evidence="2">
    <location>
        <begin position="45"/>
        <end position="125"/>
    </location>
</feature>
<organism evidence="3 4">
    <name type="scientific">Desulfonatronum thiosulfatophilum</name>
    <dbReference type="NCBI Taxonomy" id="617002"/>
    <lineage>
        <taxon>Bacteria</taxon>
        <taxon>Pseudomonadati</taxon>
        <taxon>Thermodesulfobacteriota</taxon>
        <taxon>Desulfovibrionia</taxon>
        <taxon>Desulfovibrionales</taxon>
        <taxon>Desulfonatronaceae</taxon>
        <taxon>Desulfonatronum</taxon>
    </lineage>
</organism>
<dbReference type="Gene3D" id="3.40.30.10">
    <property type="entry name" value="Glutaredoxin"/>
    <property type="match status" value="1"/>
</dbReference>
<reference evidence="3 4" key="1">
    <citation type="submission" date="2016-10" db="EMBL/GenBank/DDBJ databases">
        <authorList>
            <person name="de Groot N.N."/>
        </authorList>
    </citation>
    <scope>NUCLEOTIDE SEQUENCE [LARGE SCALE GENOMIC DNA]</scope>
    <source>
        <strain evidence="3 4">ASO4-2</strain>
    </source>
</reference>
<name>A0A1G6DKZ3_9BACT</name>